<evidence type="ECO:0000256" key="5">
    <source>
        <dbReference type="ARBA" id="ARBA00022755"/>
    </source>
</evidence>
<comment type="pathway">
    <text evidence="1 10">Purine metabolism; IMP biosynthesis via de novo pathway; IMP from 5-formamido-1-(5-phospho-D-ribosyl)imidazole-4-carboxamide: step 1/1.</text>
</comment>
<dbReference type="Gene3D" id="3.40.140.20">
    <property type="match status" value="2"/>
</dbReference>
<dbReference type="GO" id="GO:0003937">
    <property type="term" value="F:IMP cyclohydrolase activity"/>
    <property type="evidence" value="ECO:0007669"/>
    <property type="project" value="UniProtKB-UniRule"/>
</dbReference>
<reference evidence="12" key="1">
    <citation type="submission" date="2020-10" db="EMBL/GenBank/DDBJ databases">
        <authorList>
            <person name="Gilroy R."/>
        </authorList>
    </citation>
    <scope>NUCLEOTIDE SEQUENCE</scope>
    <source>
        <strain evidence="12">B3-4054</strain>
    </source>
</reference>
<evidence type="ECO:0000256" key="6">
    <source>
        <dbReference type="ARBA" id="ARBA00022801"/>
    </source>
</evidence>
<reference evidence="12" key="2">
    <citation type="journal article" date="2021" name="PeerJ">
        <title>Extensive microbial diversity within the chicken gut microbiome revealed by metagenomics and culture.</title>
        <authorList>
            <person name="Gilroy R."/>
            <person name="Ravi A."/>
            <person name="Getino M."/>
            <person name="Pursley I."/>
            <person name="Horton D.L."/>
            <person name="Alikhan N.F."/>
            <person name="Baker D."/>
            <person name="Gharbi K."/>
            <person name="Hall N."/>
            <person name="Watson M."/>
            <person name="Adriaenssens E.M."/>
            <person name="Foster-Nyarko E."/>
            <person name="Jarju S."/>
            <person name="Secka A."/>
            <person name="Antonio M."/>
            <person name="Oren A."/>
            <person name="Chaudhuri R.R."/>
            <person name="La Ragione R."/>
            <person name="Hildebrand F."/>
            <person name="Pallen M.J."/>
        </authorList>
    </citation>
    <scope>NUCLEOTIDE SEQUENCE</scope>
    <source>
        <strain evidence="12">B3-4054</strain>
    </source>
</reference>
<dbReference type="InterPro" id="IPR016193">
    <property type="entry name" value="Cytidine_deaminase-like"/>
</dbReference>
<dbReference type="InterPro" id="IPR024051">
    <property type="entry name" value="AICAR_Tfase_dup_dom_sf"/>
</dbReference>
<evidence type="ECO:0000256" key="10">
    <source>
        <dbReference type="HAMAP-Rule" id="MF_00139"/>
    </source>
</evidence>
<dbReference type="PIRSF" id="PIRSF000414">
    <property type="entry name" value="AICARFT_IMPCHas"/>
    <property type="match status" value="1"/>
</dbReference>
<accession>A0A9D9ELK2</accession>
<dbReference type="PROSITE" id="PS51855">
    <property type="entry name" value="MGS"/>
    <property type="match status" value="1"/>
</dbReference>
<dbReference type="PANTHER" id="PTHR11692">
    <property type="entry name" value="BIFUNCTIONAL PURINE BIOSYNTHESIS PROTEIN PURH"/>
    <property type="match status" value="1"/>
</dbReference>
<comment type="similarity">
    <text evidence="3 10">Belongs to the PurH family.</text>
</comment>
<dbReference type="SMART" id="SM00851">
    <property type="entry name" value="MGS"/>
    <property type="match status" value="1"/>
</dbReference>
<evidence type="ECO:0000256" key="2">
    <source>
        <dbReference type="ARBA" id="ARBA00004954"/>
    </source>
</evidence>
<dbReference type="Pfam" id="PF01808">
    <property type="entry name" value="AICARFT_IMPCHas"/>
    <property type="match status" value="2"/>
</dbReference>
<dbReference type="PANTHER" id="PTHR11692:SF0">
    <property type="entry name" value="BIFUNCTIONAL PURINE BIOSYNTHESIS PROTEIN ATIC"/>
    <property type="match status" value="1"/>
</dbReference>
<keyword evidence="6 10" id="KW-0378">Hydrolase</keyword>
<keyword evidence="4 10" id="KW-0808">Transferase</keyword>
<comment type="domain">
    <text evidence="10">The IMP cyclohydrolase activity resides in the N-terminal region.</text>
</comment>
<dbReference type="Proteomes" id="UP000823616">
    <property type="component" value="Unassembled WGS sequence"/>
</dbReference>
<dbReference type="Pfam" id="PF02142">
    <property type="entry name" value="MGS"/>
    <property type="match status" value="1"/>
</dbReference>
<dbReference type="CDD" id="cd01421">
    <property type="entry name" value="IMPCH"/>
    <property type="match status" value="1"/>
</dbReference>
<comment type="pathway">
    <text evidence="2 10">Purine metabolism; IMP biosynthesis via de novo pathway; 5-formamido-1-(5-phospho-D-ribosyl)imidazole-4-carboxamide from 5-amino-1-(5-phospho-D-ribosyl)imidazole-4-carboxamide (10-formyl THF route): step 1/1.</text>
</comment>
<sequence length="562" mass="60526">MSKTKKALISVFYKDGILDFARYLAGNGWEILSTGGTKKHLQENGVPVTDVASVTGFPECLDGRVKTLHPHIHAGLLAVRDNPAHMAALEQAGIDPIDLVCVNLYPFFEKVQAGLSFAETVEFIDIGGPTMLRAAAKNWQDVLVLTDPADYPETEAALTASGQNASAVPAELKRRLAGKVFNLTSAYDAAVSRFMLAGEDFPAYFDVPLKKSMTLRYGENGHQKAALYLTADKTGAFGGMEQLQGKELSYNNIRDLDVAWKAVCAFTRHLRNGGEIPGNDFSAYNGILAGKDAAGNPADPCGTPVSVHFSGAAGKVFTIALKHNTPCGAALGGSVLESYRKTYNCDPVSVFGGIIGCSAEIDKAAAEEMIQCFLEVIVAPSFTEEALEVFRGKKNLRIVRASVPAEETLDFLSVDGGVLVQDRDNELFRRWNFVTKAKPTQEQIEEMAFGMTVAMFAKSNAVLVVKDGAAVGIGCGQTNRIWAAGQALERARENTEKAGTSCAQVLVSDAFFPFSDCVEKAAEYGITAIVQPGGSIRDQESIDACNRHNIAMVFTETRHFKH</sequence>
<evidence type="ECO:0000256" key="3">
    <source>
        <dbReference type="ARBA" id="ARBA00007667"/>
    </source>
</evidence>
<dbReference type="FunFam" id="3.40.140.20:FF:000001">
    <property type="entry name" value="Bifunctional purine biosynthesis protein PurH"/>
    <property type="match status" value="1"/>
</dbReference>
<feature type="domain" description="MGS-like" evidence="11">
    <location>
        <begin position="1"/>
        <end position="146"/>
    </location>
</feature>
<dbReference type="GO" id="GO:0005829">
    <property type="term" value="C:cytosol"/>
    <property type="evidence" value="ECO:0007669"/>
    <property type="project" value="TreeGrafter"/>
</dbReference>
<evidence type="ECO:0000256" key="7">
    <source>
        <dbReference type="ARBA" id="ARBA00023268"/>
    </source>
</evidence>
<dbReference type="AlphaFoldDB" id="A0A9D9ELK2"/>
<dbReference type="InterPro" id="IPR036914">
    <property type="entry name" value="MGS-like_dom_sf"/>
</dbReference>
<dbReference type="EC" id="2.1.2.3" evidence="10"/>
<comment type="caution">
    <text evidence="12">The sequence shown here is derived from an EMBL/GenBank/DDBJ whole genome shotgun (WGS) entry which is preliminary data.</text>
</comment>
<dbReference type="InterPro" id="IPR002695">
    <property type="entry name" value="PurH-like"/>
</dbReference>
<dbReference type="EC" id="3.5.4.10" evidence="10"/>
<dbReference type="SUPFAM" id="SSF52335">
    <property type="entry name" value="Methylglyoxal synthase-like"/>
    <property type="match status" value="1"/>
</dbReference>
<keyword evidence="7 10" id="KW-0511">Multifunctional enzyme</keyword>
<dbReference type="GO" id="GO:0004643">
    <property type="term" value="F:phosphoribosylaminoimidazolecarboxamide formyltransferase activity"/>
    <property type="evidence" value="ECO:0007669"/>
    <property type="project" value="UniProtKB-UniRule"/>
</dbReference>
<evidence type="ECO:0000256" key="4">
    <source>
        <dbReference type="ARBA" id="ARBA00022679"/>
    </source>
</evidence>
<comment type="catalytic activity">
    <reaction evidence="9 10">
        <text>IMP + H2O = 5-formamido-1-(5-phospho-D-ribosyl)imidazole-4-carboxamide</text>
        <dbReference type="Rhea" id="RHEA:18445"/>
        <dbReference type="ChEBI" id="CHEBI:15377"/>
        <dbReference type="ChEBI" id="CHEBI:58053"/>
        <dbReference type="ChEBI" id="CHEBI:58467"/>
        <dbReference type="EC" id="3.5.4.10"/>
    </reaction>
</comment>
<name>A0A9D9ELK2_9SPIR</name>
<dbReference type="FunFam" id="3.40.50.1380:FF:000001">
    <property type="entry name" value="Bifunctional purine biosynthesis protein PurH"/>
    <property type="match status" value="1"/>
</dbReference>
<keyword evidence="5 10" id="KW-0658">Purine biosynthesis</keyword>
<evidence type="ECO:0000259" key="11">
    <source>
        <dbReference type="PROSITE" id="PS51855"/>
    </source>
</evidence>
<dbReference type="HAMAP" id="MF_00139">
    <property type="entry name" value="PurH"/>
    <property type="match status" value="1"/>
</dbReference>
<comment type="catalytic activity">
    <reaction evidence="8 10">
        <text>(6R)-10-formyltetrahydrofolate + 5-amino-1-(5-phospho-beta-D-ribosyl)imidazole-4-carboxamide = 5-formamido-1-(5-phospho-D-ribosyl)imidazole-4-carboxamide + (6S)-5,6,7,8-tetrahydrofolate</text>
        <dbReference type="Rhea" id="RHEA:22192"/>
        <dbReference type="ChEBI" id="CHEBI:57453"/>
        <dbReference type="ChEBI" id="CHEBI:58467"/>
        <dbReference type="ChEBI" id="CHEBI:58475"/>
        <dbReference type="ChEBI" id="CHEBI:195366"/>
        <dbReference type="EC" id="2.1.2.3"/>
    </reaction>
</comment>
<dbReference type="GO" id="GO:0006189">
    <property type="term" value="P:'de novo' IMP biosynthetic process"/>
    <property type="evidence" value="ECO:0007669"/>
    <property type="project" value="UniProtKB-UniRule"/>
</dbReference>
<dbReference type="Gene3D" id="3.40.50.1380">
    <property type="entry name" value="Methylglyoxal synthase-like domain"/>
    <property type="match status" value="1"/>
</dbReference>
<dbReference type="SMART" id="SM00798">
    <property type="entry name" value="AICARFT_IMPCHas"/>
    <property type="match status" value="1"/>
</dbReference>
<evidence type="ECO:0000256" key="8">
    <source>
        <dbReference type="ARBA" id="ARBA00050488"/>
    </source>
</evidence>
<proteinExistence type="inferred from homology"/>
<evidence type="ECO:0000256" key="9">
    <source>
        <dbReference type="ARBA" id="ARBA00050687"/>
    </source>
</evidence>
<evidence type="ECO:0000313" key="12">
    <source>
        <dbReference type="EMBL" id="MBO8450321.1"/>
    </source>
</evidence>
<protein>
    <recommendedName>
        <fullName evidence="10">Bifunctional purine biosynthesis protein PurH</fullName>
    </recommendedName>
    <domain>
        <recommendedName>
            <fullName evidence="10">Phosphoribosylaminoimidazolecarboxamide formyltransferase</fullName>
            <ecNumber evidence="10">2.1.2.3</ecNumber>
        </recommendedName>
        <alternativeName>
            <fullName evidence="10">AICAR transformylase</fullName>
        </alternativeName>
    </domain>
    <domain>
        <recommendedName>
            <fullName evidence="10">IMP cyclohydrolase</fullName>
            <ecNumber evidence="10">3.5.4.10</ecNumber>
        </recommendedName>
        <alternativeName>
            <fullName evidence="10">ATIC</fullName>
        </alternativeName>
        <alternativeName>
            <fullName evidence="10">IMP synthase</fullName>
        </alternativeName>
        <alternativeName>
            <fullName evidence="10">Inosinicase</fullName>
        </alternativeName>
    </domain>
</protein>
<evidence type="ECO:0000313" key="13">
    <source>
        <dbReference type="Proteomes" id="UP000823616"/>
    </source>
</evidence>
<gene>
    <name evidence="10" type="primary">purH</name>
    <name evidence="12" type="ORF">IAA96_04365</name>
</gene>
<dbReference type="InterPro" id="IPR011607">
    <property type="entry name" value="MGS-like_dom"/>
</dbReference>
<dbReference type="SUPFAM" id="SSF53927">
    <property type="entry name" value="Cytidine deaminase-like"/>
    <property type="match status" value="1"/>
</dbReference>
<evidence type="ECO:0000256" key="1">
    <source>
        <dbReference type="ARBA" id="ARBA00004844"/>
    </source>
</evidence>
<organism evidence="12 13">
    <name type="scientific">Candidatus Avitreponema avistercoris</name>
    <dbReference type="NCBI Taxonomy" id="2840705"/>
    <lineage>
        <taxon>Bacteria</taxon>
        <taxon>Pseudomonadati</taxon>
        <taxon>Spirochaetota</taxon>
        <taxon>Spirochaetia</taxon>
        <taxon>Spirochaetales</taxon>
        <taxon>Candidatus Avitreponema</taxon>
    </lineage>
</organism>
<dbReference type="EMBL" id="JADIMS010000070">
    <property type="protein sequence ID" value="MBO8450321.1"/>
    <property type="molecule type" value="Genomic_DNA"/>
</dbReference>